<sequence>MRSLLVLLCCVGLVTAQANFVAVNICEGGRADIGCPAGQVMVIQRAYYGRKDPSKCPGKNTNYTECEATNSEAYIKNACGGHQSCYLISTNDTFGRDPCEDTSKYTHVEYYCHAL</sequence>
<proteinExistence type="predicted"/>
<dbReference type="GO" id="GO:0030246">
    <property type="term" value="F:carbohydrate binding"/>
    <property type="evidence" value="ECO:0007669"/>
    <property type="project" value="InterPro"/>
</dbReference>
<dbReference type="OrthoDB" id="6120134at2759"/>
<dbReference type="PANTHER" id="PTHR46780">
    <property type="entry name" value="PROTEIN EVA-1"/>
    <property type="match status" value="1"/>
</dbReference>
<dbReference type="PROSITE" id="PS50228">
    <property type="entry name" value="SUEL_LECTIN"/>
    <property type="match status" value="1"/>
</dbReference>
<name>F7AKR7_CIOIN</name>
<reference evidence="3" key="3">
    <citation type="submission" date="2025-08" db="UniProtKB">
        <authorList>
            <consortium name="Ensembl"/>
        </authorList>
    </citation>
    <scope>IDENTIFICATION</scope>
</reference>
<evidence type="ECO:0000259" key="2">
    <source>
        <dbReference type="PROSITE" id="PS50228"/>
    </source>
</evidence>
<dbReference type="RefSeq" id="XP_002124924.1">
    <property type="nucleotide sequence ID" value="XM_002124888.4"/>
</dbReference>
<evidence type="ECO:0000256" key="1">
    <source>
        <dbReference type="SAM" id="SignalP"/>
    </source>
</evidence>
<accession>A0A1W2W602</accession>
<dbReference type="OMA" id="VEYYCHA"/>
<dbReference type="GeneID" id="100186357"/>
<dbReference type="Proteomes" id="UP000008144">
    <property type="component" value="Chromosome 12"/>
</dbReference>
<dbReference type="Pfam" id="PF02140">
    <property type="entry name" value="SUEL_Lectin"/>
    <property type="match status" value="1"/>
</dbReference>
<reference evidence="4" key="1">
    <citation type="journal article" date="2002" name="Science">
        <title>The draft genome of Ciona intestinalis: insights into chordate and vertebrate origins.</title>
        <authorList>
            <person name="Dehal P."/>
            <person name="Satou Y."/>
            <person name="Campbell R.K."/>
            <person name="Chapman J."/>
            <person name="Degnan B."/>
            <person name="De Tomaso A."/>
            <person name="Davidson B."/>
            <person name="Di Gregorio A."/>
            <person name="Gelpke M."/>
            <person name="Goodstein D.M."/>
            <person name="Harafuji N."/>
            <person name="Hastings K.E."/>
            <person name="Ho I."/>
            <person name="Hotta K."/>
            <person name="Huang W."/>
            <person name="Kawashima T."/>
            <person name="Lemaire P."/>
            <person name="Martinez D."/>
            <person name="Meinertzhagen I.A."/>
            <person name="Necula S."/>
            <person name="Nonaka M."/>
            <person name="Putnam N."/>
            <person name="Rash S."/>
            <person name="Saiga H."/>
            <person name="Satake M."/>
            <person name="Terry A."/>
            <person name="Yamada L."/>
            <person name="Wang H.G."/>
            <person name="Awazu S."/>
            <person name="Azumi K."/>
            <person name="Boore J."/>
            <person name="Branno M."/>
            <person name="Chin-Bow S."/>
            <person name="DeSantis R."/>
            <person name="Doyle S."/>
            <person name="Francino P."/>
            <person name="Keys D.N."/>
            <person name="Haga S."/>
            <person name="Hayashi H."/>
            <person name="Hino K."/>
            <person name="Imai K.S."/>
            <person name="Inaba K."/>
            <person name="Kano S."/>
            <person name="Kobayashi K."/>
            <person name="Kobayashi M."/>
            <person name="Lee B.I."/>
            <person name="Makabe K.W."/>
            <person name="Manohar C."/>
            <person name="Matassi G."/>
            <person name="Medina M."/>
            <person name="Mochizuki Y."/>
            <person name="Mount S."/>
            <person name="Morishita T."/>
            <person name="Miura S."/>
            <person name="Nakayama A."/>
            <person name="Nishizaka S."/>
            <person name="Nomoto H."/>
            <person name="Ohta F."/>
            <person name="Oishi K."/>
            <person name="Rigoutsos I."/>
            <person name="Sano M."/>
            <person name="Sasaki A."/>
            <person name="Sasakura Y."/>
            <person name="Shoguchi E."/>
            <person name="Shin-i T."/>
            <person name="Spagnuolo A."/>
            <person name="Stainier D."/>
            <person name="Suzuki M.M."/>
            <person name="Tassy O."/>
            <person name="Takatori N."/>
            <person name="Tokuoka M."/>
            <person name="Yagi K."/>
            <person name="Yoshizaki F."/>
            <person name="Wada S."/>
            <person name="Zhang C."/>
            <person name="Hyatt P.D."/>
            <person name="Larimer F."/>
            <person name="Detter C."/>
            <person name="Doggett N."/>
            <person name="Glavina T."/>
            <person name="Hawkins T."/>
            <person name="Richardson P."/>
            <person name="Lucas S."/>
            <person name="Kohara Y."/>
            <person name="Levine M."/>
            <person name="Satoh N."/>
            <person name="Rokhsar D.S."/>
        </authorList>
    </citation>
    <scope>NUCLEOTIDE SEQUENCE [LARGE SCALE GENOMIC DNA]</scope>
</reference>
<evidence type="ECO:0000313" key="4">
    <source>
        <dbReference type="Proteomes" id="UP000008144"/>
    </source>
</evidence>
<evidence type="ECO:0000313" key="3">
    <source>
        <dbReference type="Ensembl" id="ENSCINP00000003811.2"/>
    </source>
</evidence>
<keyword evidence="4" id="KW-1185">Reference proteome</keyword>
<dbReference type="HOGENOM" id="CLU_143201_1_0_1"/>
<protein>
    <submittedName>
        <fullName evidence="3">D-galactoside-specific lectin-like</fullName>
    </submittedName>
</protein>
<dbReference type="GeneTree" id="ENSGT00720000109271"/>
<organism evidence="3 4">
    <name type="scientific">Ciona intestinalis</name>
    <name type="common">Transparent sea squirt</name>
    <name type="synonym">Ascidia intestinalis</name>
    <dbReference type="NCBI Taxonomy" id="7719"/>
    <lineage>
        <taxon>Eukaryota</taxon>
        <taxon>Metazoa</taxon>
        <taxon>Chordata</taxon>
        <taxon>Tunicata</taxon>
        <taxon>Ascidiacea</taxon>
        <taxon>Phlebobranchia</taxon>
        <taxon>Cionidae</taxon>
        <taxon>Ciona</taxon>
    </lineage>
</organism>
<dbReference type="EMBL" id="EAAA01000906">
    <property type="status" value="NOT_ANNOTATED_CDS"/>
    <property type="molecule type" value="Genomic_DNA"/>
</dbReference>
<reference evidence="3" key="2">
    <citation type="journal article" date="2008" name="Genome Biol.">
        <title>Improved genome assembly and evidence-based global gene model set for the chordate Ciona intestinalis: new insight into intron and operon populations.</title>
        <authorList>
            <person name="Satou Y."/>
            <person name="Mineta K."/>
            <person name="Ogasawara M."/>
            <person name="Sasakura Y."/>
            <person name="Shoguchi E."/>
            <person name="Ueno K."/>
            <person name="Yamada L."/>
            <person name="Matsumoto J."/>
            <person name="Wasserscheid J."/>
            <person name="Dewar K."/>
            <person name="Wiley G.B."/>
            <person name="Macmil S.L."/>
            <person name="Roe B.A."/>
            <person name="Zeller R.W."/>
            <person name="Hastings K.E."/>
            <person name="Lemaire P."/>
            <person name="Lindquist E."/>
            <person name="Endo T."/>
            <person name="Hotta K."/>
            <person name="Inaba K."/>
        </authorList>
    </citation>
    <scope>NUCLEOTIDE SEQUENCE [LARGE SCALE GENOMIC DNA]</scope>
    <source>
        <strain evidence="3">wild type</strain>
    </source>
</reference>
<dbReference type="AlphaFoldDB" id="F7AKR7"/>
<reference evidence="3" key="4">
    <citation type="submission" date="2025-09" db="UniProtKB">
        <authorList>
            <consortium name="Ensembl"/>
        </authorList>
    </citation>
    <scope>IDENTIFICATION</scope>
</reference>
<dbReference type="InParanoid" id="F7AKR7"/>
<feature type="domain" description="SUEL-type lectin" evidence="2">
    <location>
        <begin position="25"/>
        <end position="113"/>
    </location>
</feature>
<dbReference type="Ensembl" id="ENSCINT00000003811.2">
    <property type="protein sequence ID" value="ENSCINP00000003811.2"/>
    <property type="gene ID" value="ENSCING00000001892.2"/>
</dbReference>
<dbReference type="InterPro" id="IPR000922">
    <property type="entry name" value="Lectin_gal-bd_dom"/>
</dbReference>
<keyword evidence="1" id="KW-0732">Signal</keyword>
<dbReference type="STRING" id="7719.ENSCINP00000003811"/>
<feature type="chain" id="PRO_5014090631" evidence="1">
    <location>
        <begin position="17"/>
        <end position="115"/>
    </location>
</feature>
<dbReference type="KEGG" id="cin:100186357"/>
<gene>
    <name evidence="3" type="primary">LOC100186357</name>
</gene>
<dbReference type="Gene3D" id="2.60.120.740">
    <property type="match status" value="1"/>
</dbReference>
<accession>F7AKR7</accession>
<dbReference type="InterPro" id="IPR043159">
    <property type="entry name" value="Lectin_gal-bd_sf"/>
</dbReference>
<feature type="signal peptide" evidence="1">
    <location>
        <begin position="1"/>
        <end position="16"/>
    </location>
</feature>